<dbReference type="GO" id="GO:0031083">
    <property type="term" value="C:BLOC-1 complex"/>
    <property type="evidence" value="ECO:0007669"/>
    <property type="project" value="TreeGrafter"/>
</dbReference>
<dbReference type="GO" id="GO:0032418">
    <property type="term" value="P:lysosome localization"/>
    <property type="evidence" value="ECO:0007669"/>
    <property type="project" value="TreeGrafter"/>
</dbReference>
<dbReference type="STRING" id="6337.A0A0V1J9N0"/>
<dbReference type="GO" id="GO:0000930">
    <property type="term" value="C:gamma-tubulin complex"/>
    <property type="evidence" value="ECO:0007669"/>
    <property type="project" value="TreeGrafter"/>
</dbReference>
<dbReference type="Pfam" id="PF10046">
    <property type="entry name" value="BLOC1_2"/>
    <property type="match status" value="1"/>
</dbReference>
<dbReference type="InterPro" id="IPR019269">
    <property type="entry name" value="BLOC1_su2"/>
</dbReference>
<dbReference type="OrthoDB" id="297496at2759"/>
<dbReference type="EMBL" id="JYDT01000080">
    <property type="protein sequence ID" value="KRY85943.1"/>
    <property type="molecule type" value="Genomic_DNA"/>
</dbReference>
<sequence length="135" mass="15697">MAEKGESSTSENRLKSLNSETSTDNGAQLDYLSYDLVDKLSKYAIEHLQGTMEEYNLLENMNLAIAQKYKEMGHVTEKVKCSLETYNAQMTSIRPHLEKIQEIHKRTCELEEIAYKLDSYVKLLELTVKNWRKDE</sequence>
<dbReference type="Proteomes" id="UP000054995">
    <property type="component" value="Unassembled WGS sequence"/>
</dbReference>
<name>A0A0V1FIS2_TRIPS</name>
<dbReference type="GO" id="GO:0099078">
    <property type="term" value="C:BORC complex"/>
    <property type="evidence" value="ECO:0007669"/>
    <property type="project" value="TreeGrafter"/>
</dbReference>
<organism evidence="1 2">
    <name type="scientific">Trichinella pseudospiralis</name>
    <name type="common">Parasitic roundworm</name>
    <dbReference type="NCBI Taxonomy" id="6337"/>
    <lineage>
        <taxon>Eukaryota</taxon>
        <taxon>Metazoa</taxon>
        <taxon>Ecdysozoa</taxon>
        <taxon>Nematoda</taxon>
        <taxon>Enoplea</taxon>
        <taxon>Dorylaimia</taxon>
        <taxon>Trichinellida</taxon>
        <taxon>Trichinellidae</taxon>
        <taxon>Trichinella</taxon>
    </lineage>
</organism>
<keyword evidence="2" id="KW-1185">Reference proteome</keyword>
<comment type="caution">
    <text evidence="1">The sequence shown here is derived from an EMBL/GenBank/DDBJ whole genome shotgun (WGS) entry which is preliminary data.</text>
</comment>
<dbReference type="GO" id="GO:0043015">
    <property type="term" value="F:gamma-tubulin binding"/>
    <property type="evidence" value="ECO:0007669"/>
    <property type="project" value="TreeGrafter"/>
</dbReference>
<gene>
    <name evidence="1" type="primary">bloc1s2</name>
    <name evidence="1" type="ORF">T4D_8401</name>
</gene>
<evidence type="ECO:0000313" key="1">
    <source>
        <dbReference type="EMBL" id="KRY85943.1"/>
    </source>
</evidence>
<proteinExistence type="predicted"/>
<dbReference type="PANTHER" id="PTHR46479">
    <property type="entry name" value="BIOGENESIS OF LYSOSOME-RELATED ORGANELLES COMPLEX 1 SUBUNIT 2"/>
    <property type="match status" value="1"/>
</dbReference>
<reference evidence="1 2" key="1">
    <citation type="submission" date="2015-01" db="EMBL/GenBank/DDBJ databases">
        <title>Evolution of Trichinella species and genotypes.</title>
        <authorList>
            <person name="Korhonen P.K."/>
            <person name="Edoardo P."/>
            <person name="Giuseppe L.R."/>
            <person name="Gasser R.B."/>
        </authorList>
    </citation>
    <scope>NUCLEOTIDE SEQUENCE [LARGE SCALE GENOMIC DNA]</scope>
    <source>
        <strain evidence="1">ISS470</strain>
    </source>
</reference>
<evidence type="ECO:0000313" key="2">
    <source>
        <dbReference type="Proteomes" id="UP000054995"/>
    </source>
</evidence>
<accession>A0A0V1FIS2</accession>
<dbReference type="GO" id="GO:0016197">
    <property type="term" value="P:endosomal transport"/>
    <property type="evidence" value="ECO:0007669"/>
    <property type="project" value="TreeGrafter"/>
</dbReference>
<protein>
    <submittedName>
        <fullName evidence="1">Biogenesis of lysosome-related organelles complex 1 subunit 2</fullName>
    </submittedName>
</protein>
<dbReference type="PANTHER" id="PTHR46479:SF1">
    <property type="entry name" value="BIOGENESIS OF LYSOSOME-RELATED ORGANELLES COMPLEX 1 SUBUNIT 2"/>
    <property type="match status" value="1"/>
</dbReference>